<accession>A0ABW2PM10</accession>
<dbReference type="Pfam" id="PF13671">
    <property type="entry name" value="AAA_33"/>
    <property type="match status" value="1"/>
</dbReference>
<dbReference type="Gene3D" id="3.40.50.300">
    <property type="entry name" value="P-loop containing nucleotide triphosphate hydrolases"/>
    <property type="match status" value="1"/>
</dbReference>
<evidence type="ECO:0000313" key="1">
    <source>
        <dbReference type="EMBL" id="MFC7389060.1"/>
    </source>
</evidence>
<evidence type="ECO:0000313" key="2">
    <source>
        <dbReference type="Proteomes" id="UP001596439"/>
    </source>
</evidence>
<dbReference type="EMBL" id="JBHTCE010000001">
    <property type="protein sequence ID" value="MFC7389060.1"/>
    <property type="molecule type" value="Genomic_DNA"/>
</dbReference>
<organism evidence="1 2">
    <name type="scientific">Exiguobacterium aestuarii</name>
    <dbReference type="NCBI Taxonomy" id="273527"/>
    <lineage>
        <taxon>Bacteria</taxon>
        <taxon>Bacillati</taxon>
        <taxon>Bacillota</taxon>
        <taxon>Bacilli</taxon>
        <taxon>Bacillales</taxon>
        <taxon>Bacillales Family XII. Incertae Sedis</taxon>
        <taxon>Exiguobacterium</taxon>
    </lineage>
</organism>
<dbReference type="InterPro" id="IPR027417">
    <property type="entry name" value="P-loop_NTPase"/>
</dbReference>
<reference evidence="2" key="1">
    <citation type="journal article" date="2019" name="Int. J. Syst. Evol. Microbiol.">
        <title>The Global Catalogue of Microorganisms (GCM) 10K type strain sequencing project: providing services to taxonomists for standard genome sequencing and annotation.</title>
        <authorList>
            <consortium name="The Broad Institute Genomics Platform"/>
            <consortium name="The Broad Institute Genome Sequencing Center for Infectious Disease"/>
            <person name="Wu L."/>
            <person name="Ma J."/>
        </authorList>
    </citation>
    <scope>NUCLEOTIDE SEQUENCE [LARGE SCALE GENOMIC DNA]</scope>
    <source>
        <strain evidence="2">CCUG 55590</strain>
    </source>
</reference>
<keyword evidence="2" id="KW-1185">Reference proteome</keyword>
<sequence>MIIWINGAFGSGKTTCAKILEKQLPNAFLYDPEQADFFIRGQLPKSLQQPDFQHHPEWQEFNYQMLLKIATSFDGVILVPMTLVNATYVDEIIGRLQRDGIDVRHLILEANRRTLVRRLNKRFEWFNSWGKSQIDRCQSAFQSEIHAEKIATDYQSKEDVARAVAQHVGLTLSSK</sequence>
<comment type="caution">
    <text evidence="1">The sequence shown here is derived from an EMBL/GenBank/DDBJ whole genome shotgun (WGS) entry which is preliminary data.</text>
</comment>
<dbReference type="Proteomes" id="UP001596439">
    <property type="component" value="Unassembled WGS sequence"/>
</dbReference>
<gene>
    <name evidence="1" type="ORF">ACFQO8_02815</name>
</gene>
<dbReference type="SUPFAM" id="SSF52540">
    <property type="entry name" value="P-loop containing nucleoside triphosphate hydrolases"/>
    <property type="match status" value="1"/>
</dbReference>
<protein>
    <submittedName>
        <fullName evidence="1">AAA family ATPase</fullName>
    </submittedName>
</protein>
<proteinExistence type="predicted"/>
<name>A0ABW2PM10_9BACL</name>
<dbReference type="RefSeq" id="WP_214786760.1">
    <property type="nucleotide sequence ID" value="NZ_JANIEL010000072.1"/>
</dbReference>